<dbReference type="Gene3D" id="2.60.40.10">
    <property type="entry name" value="Immunoglobulins"/>
    <property type="match status" value="1"/>
</dbReference>
<dbReference type="RefSeq" id="WP_281894761.1">
    <property type="nucleotide sequence ID" value="NZ_BSDI01000009.1"/>
</dbReference>
<evidence type="ECO:0000313" key="3">
    <source>
        <dbReference type="Proteomes" id="UP001144280"/>
    </source>
</evidence>
<dbReference type="Proteomes" id="UP001144280">
    <property type="component" value="Unassembled WGS sequence"/>
</dbReference>
<feature type="signal peptide" evidence="1">
    <location>
        <begin position="1"/>
        <end position="21"/>
    </location>
</feature>
<dbReference type="InterPro" id="IPR013783">
    <property type="entry name" value="Ig-like_fold"/>
</dbReference>
<gene>
    <name evidence="2" type="ORF">Pa4123_24250</name>
</gene>
<name>A0ABQ5QRA9_9ACTN</name>
<evidence type="ECO:0000313" key="2">
    <source>
        <dbReference type="EMBL" id="GLH97150.1"/>
    </source>
</evidence>
<comment type="caution">
    <text evidence="2">The sequence shown here is derived from an EMBL/GenBank/DDBJ whole genome shotgun (WGS) entry which is preliminary data.</text>
</comment>
<proteinExistence type="predicted"/>
<reference evidence="2" key="1">
    <citation type="submission" date="2022-12" db="EMBL/GenBank/DDBJ databases">
        <title>New Phytohabitans aurantiacus sp. RD004123 nov., an actinomycete isolated from soil.</title>
        <authorList>
            <person name="Triningsih D.W."/>
            <person name="Harunari E."/>
            <person name="Igarashi Y."/>
        </authorList>
    </citation>
    <scope>NUCLEOTIDE SEQUENCE</scope>
    <source>
        <strain evidence="2">RD004123</strain>
    </source>
</reference>
<keyword evidence="3" id="KW-1185">Reference proteome</keyword>
<protein>
    <submittedName>
        <fullName evidence="2">Uncharacterized protein</fullName>
    </submittedName>
</protein>
<sequence>MARGRVLLGIGLCAAVVVSGAAVVTGPVEKAEAAETVSFTDRAYRPLSPARVLDTRGGAGAVGAGSSIAVRVTGVGGVPAEGVGAVVLNLTGTQPSADTYVTAYPDGEARPTASNLNLRRGQTAPNLVIAKVGAGGNVRLYNNAGTVHLIADVMGWFVAGSEYSSLNPARLLDTRGGAGPVGARSSIAVRVTGVGGVPSEGVGAVVLNVTGTQPSADTFVTAYPEGESRPTASNLNLQRGQTAPNLVIAKVGVDGKVRLYNNAGSVHLVADVMGWIALGGDYAPEVPARILDTRGGAGPVGARSSIAVRVTGVGGVPSEGVGAVVLNVTGTQPSADTFVTAYPEGESRPTASNLNLQRGQTAPNLVIAKVGVDGKVRLYNNAGTVHLIADVMGWISVGVEGDVTKPDSTDVVEPADVTEISAETGDLTVSGAAPAVGEHVFVPPGAGTGEGLLGKVTGATPRPDGTTELSTEPARLEEAFPSGEVHGSVDSRALAAGSPLAPSIAGRLRADENGVFAVSARAANVDCDGAPLAYDVDLSVEARFVIDVRWGVGTVHELRLVFELEIGSTVTFTVGGTASCEIALPPAIHLPPVWGFVPTLQPVMKLDFSGGLTVTREVAGGVTVGANYRDGSMRWIRDGYLTGTQSAPEVAAEASAKVTFGPKASVKFAGRLGASLFGGLFAETEVSTTGDPWWSVDGGVEVSVALEADLWFANFSYTLATVVFGRIRLAAATGPWPGPRFTSRSLPTGEVGLAYNAAVPVTGTAPLTVRLIGGTLPAGLALSGGRISGTPTTPSYRTVTVQATDGQGRTAQNTLSVSVVGAGESNELPLPGSPEAREFALSTYWMPQIFGPGPRGEALLCGWEQTGSGLVERARFVARDGSVATATPALCENRPRQEYWWFTTLGDSIWGADGWTYELANTAKEVRGYGPDGALRWTWPFTHTAATINLTPDRKQLVVTGDYFTARALDPHTGDFLYSFPSSQFSYVSATDAYFIMPNGTSSYVDIDYVYRGSGQVAARESLPPGFGVRPADGTAVLAARTFDHSWSGDTETKPCGSDVYRVTAGGIAWQVTVPAAYAECSFQSVYATGDGGGYLVQVRDNEASFRVTRVNPGGTVGWSSEVPLSGGRIAAGSDGGGGDELVFADASGRIAYVTEHPYSCTSGGAAATCLRTRLTVRGPDGAVLATRTYEQAGYRVFTYSAVGGFGQIFLAMHYGPAGTQTVERSTLVSTLVPFDGDWDFTRQYRSQPG</sequence>
<evidence type="ECO:0000256" key="1">
    <source>
        <dbReference type="SAM" id="SignalP"/>
    </source>
</evidence>
<dbReference type="SUPFAM" id="SSF63829">
    <property type="entry name" value="Calcium-dependent phosphotriesterase"/>
    <property type="match status" value="1"/>
</dbReference>
<feature type="chain" id="PRO_5045512538" evidence="1">
    <location>
        <begin position="22"/>
        <end position="1250"/>
    </location>
</feature>
<keyword evidence="1" id="KW-0732">Signal</keyword>
<organism evidence="2 3">
    <name type="scientific">Phytohabitans aurantiacus</name>
    <dbReference type="NCBI Taxonomy" id="3016789"/>
    <lineage>
        <taxon>Bacteria</taxon>
        <taxon>Bacillati</taxon>
        <taxon>Actinomycetota</taxon>
        <taxon>Actinomycetes</taxon>
        <taxon>Micromonosporales</taxon>
        <taxon>Micromonosporaceae</taxon>
    </lineage>
</organism>
<dbReference type="EMBL" id="BSDI01000009">
    <property type="protein sequence ID" value="GLH97150.1"/>
    <property type="molecule type" value="Genomic_DNA"/>
</dbReference>
<dbReference type="Pfam" id="PF05345">
    <property type="entry name" value="He_PIG"/>
    <property type="match status" value="1"/>
</dbReference>
<accession>A0ABQ5QRA9</accession>